<keyword evidence="2" id="KW-1185">Reference proteome</keyword>
<protein>
    <submittedName>
        <fullName evidence="1">Uncharacterized protein</fullName>
    </submittedName>
</protein>
<dbReference type="RefSeq" id="WP_159447986.1">
    <property type="nucleotide sequence ID" value="NZ_FWXW01000001.1"/>
</dbReference>
<reference evidence="1 2" key="1">
    <citation type="submission" date="2017-04" db="EMBL/GenBank/DDBJ databases">
        <authorList>
            <person name="Afonso C.L."/>
            <person name="Miller P.J."/>
            <person name="Scott M.A."/>
            <person name="Spackman E."/>
            <person name="Goraichik I."/>
            <person name="Dimitrov K.M."/>
            <person name="Suarez D.L."/>
            <person name="Swayne D.E."/>
        </authorList>
    </citation>
    <scope>NUCLEOTIDE SEQUENCE [LARGE SCALE GENOMIC DNA]</scope>
    <source>
        <strain evidence="1 2">DSM 12816</strain>
    </source>
</reference>
<accession>A0A1W1YPM2</accession>
<organism evidence="1 2">
    <name type="scientific">Papillibacter cinnamivorans DSM 12816</name>
    <dbReference type="NCBI Taxonomy" id="1122930"/>
    <lineage>
        <taxon>Bacteria</taxon>
        <taxon>Bacillati</taxon>
        <taxon>Bacillota</taxon>
        <taxon>Clostridia</taxon>
        <taxon>Eubacteriales</taxon>
        <taxon>Oscillospiraceae</taxon>
        <taxon>Papillibacter</taxon>
    </lineage>
</organism>
<evidence type="ECO:0000313" key="2">
    <source>
        <dbReference type="Proteomes" id="UP000192790"/>
    </source>
</evidence>
<dbReference type="Proteomes" id="UP000192790">
    <property type="component" value="Unassembled WGS sequence"/>
</dbReference>
<dbReference type="EMBL" id="FWXW01000001">
    <property type="protein sequence ID" value="SMC38117.1"/>
    <property type="molecule type" value="Genomic_DNA"/>
</dbReference>
<evidence type="ECO:0000313" key="1">
    <source>
        <dbReference type="EMBL" id="SMC38117.1"/>
    </source>
</evidence>
<sequence>MTNEPAPRERAVAALKECGYTEEQALEMLAAIRREVEADDYRDDVAEQLG</sequence>
<proteinExistence type="predicted"/>
<gene>
    <name evidence="1" type="ORF">SAMN02745168_0598</name>
</gene>
<name>A0A1W1YPM2_9FIRM</name>
<dbReference type="AlphaFoldDB" id="A0A1W1YPM2"/>